<name>A0A194X3P2_MOLSC</name>
<feature type="compositionally biased region" description="Basic and acidic residues" evidence="1">
    <location>
        <begin position="81"/>
        <end position="90"/>
    </location>
</feature>
<keyword evidence="3" id="KW-1185">Reference proteome</keyword>
<sequence>MVKSGTSSKSVWAQFGLGGRSRDADVPSAPVRVSEDAQAKSFDKKAPILVEFTGQNRDRLPDRPSTSAGPASSFARRKNAEKRETKDDLHFNPLAVHGRGTTFYNFPLPGSLLTPASSPKSSAPSVHKSSLARPSTPESMEITPAPPLASATTMNVPQGEIGMALGSPSHAPTPWQEHSVETYIRHESPDQMDSSVDGSWDNPPLKHKPSRWKILGGIFGAGKKPQPAFYQLQPETTQQSESDHVQEPVDKRPKSRGRGWSNSTRRRNNKPEISRSNTLPAFDMSGGRAATATPEITLEGGPLIENASRFAQKGAGLLDVDIPSIQMERYSIMFSGVLQKPQQTSSSLLARRQATLDKLKTVNEALASKEQEIEVKTRLLLPRRATSPSAMKTQSPAFSLFPNTPSRTRELSPSSRHRPSGSLHRSNTSPAALSPSRPSFAPGPDNEAHARLMAKEHGRTSPEKRRDAQESRTNKLKTEAGRPSTASPTPKPSQWSPDKSHLTLDDNSDNEEGDEEVVEECEKEDTYDPAPFPMKPKLVEPDWQIINPPHAHATAPSVSGSSTSGSNHSTSASNSSSISTPPSTGLPAKPNMPSPPLTSSISPKAQAQARARAATVSTRPPQTRSRSATTTTIPRRSPQPNPETIDSPTLHPEPIRSLSSAISPSSAQAQSRPSPSKTTPVDEDDDAEARLKSLADVSIARQISVSRQQRQLLVPIKTSLKSSSSNGSLKRSPNPVNAASPLSVVAGGGAEVNKDEKKGEEISIGLRVGGGGGEREMRQRELRDLQNRKSERVVVERVSVVSTS</sequence>
<dbReference type="GeneID" id="28815032"/>
<dbReference type="InParanoid" id="A0A194X3P2"/>
<accession>A0A194X3P2</accession>
<feature type="compositionally biased region" description="Polar residues" evidence="1">
    <location>
        <begin position="484"/>
        <end position="497"/>
    </location>
</feature>
<feature type="region of interest" description="Disordered" evidence="1">
    <location>
        <begin position="18"/>
        <end position="94"/>
    </location>
</feature>
<proteinExistence type="predicted"/>
<feature type="compositionally biased region" description="Polar residues" evidence="1">
    <location>
        <begin position="386"/>
        <end position="414"/>
    </location>
</feature>
<dbReference type="RefSeq" id="XP_018068792.1">
    <property type="nucleotide sequence ID" value="XM_018205306.1"/>
</dbReference>
<feature type="compositionally biased region" description="Polar residues" evidence="1">
    <location>
        <begin position="615"/>
        <end position="634"/>
    </location>
</feature>
<evidence type="ECO:0000256" key="1">
    <source>
        <dbReference type="SAM" id="MobiDB-lite"/>
    </source>
</evidence>
<evidence type="ECO:0000313" key="3">
    <source>
        <dbReference type="Proteomes" id="UP000070700"/>
    </source>
</evidence>
<dbReference type="Proteomes" id="UP000070700">
    <property type="component" value="Unassembled WGS sequence"/>
</dbReference>
<evidence type="ECO:0000313" key="2">
    <source>
        <dbReference type="EMBL" id="KUJ14437.1"/>
    </source>
</evidence>
<feature type="region of interest" description="Disordered" evidence="1">
    <location>
        <begin position="234"/>
        <end position="288"/>
    </location>
</feature>
<protein>
    <submittedName>
        <fullName evidence="2">Uncharacterized protein</fullName>
    </submittedName>
</protein>
<feature type="compositionally biased region" description="Low complexity" evidence="1">
    <location>
        <begin position="115"/>
        <end position="132"/>
    </location>
</feature>
<dbReference type="AlphaFoldDB" id="A0A194X3P2"/>
<organism evidence="2 3">
    <name type="scientific">Mollisia scopiformis</name>
    <name type="common">Conifer needle endophyte fungus</name>
    <name type="synonym">Phialocephala scopiformis</name>
    <dbReference type="NCBI Taxonomy" id="149040"/>
    <lineage>
        <taxon>Eukaryota</taxon>
        <taxon>Fungi</taxon>
        <taxon>Dikarya</taxon>
        <taxon>Ascomycota</taxon>
        <taxon>Pezizomycotina</taxon>
        <taxon>Leotiomycetes</taxon>
        <taxon>Helotiales</taxon>
        <taxon>Mollisiaceae</taxon>
        <taxon>Mollisia</taxon>
    </lineage>
</organism>
<feature type="compositionally biased region" description="Low complexity" evidence="1">
    <location>
        <begin position="655"/>
        <end position="676"/>
    </location>
</feature>
<dbReference type="KEGG" id="psco:LY89DRAFT_139653"/>
<dbReference type="OrthoDB" id="5404004at2759"/>
<feature type="compositionally biased region" description="Acidic residues" evidence="1">
    <location>
        <begin position="506"/>
        <end position="527"/>
    </location>
</feature>
<feature type="compositionally biased region" description="Low complexity" evidence="1">
    <location>
        <begin position="605"/>
        <end position="614"/>
    </location>
</feature>
<feature type="region of interest" description="Disordered" evidence="1">
    <location>
        <begin position="115"/>
        <end position="153"/>
    </location>
</feature>
<feature type="region of interest" description="Disordered" evidence="1">
    <location>
        <begin position="704"/>
        <end position="742"/>
    </location>
</feature>
<gene>
    <name evidence="2" type="ORF">LY89DRAFT_139653</name>
</gene>
<feature type="compositionally biased region" description="Low complexity" evidence="1">
    <location>
        <begin position="553"/>
        <end position="585"/>
    </location>
</feature>
<feature type="region of interest" description="Disordered" evidence="1">
    <location>
        <begin position="384"/>
        <end position="689"/>
    </location>
</feature>
<reference evidence="2 3" key="1">
    <citation type="submission" date="2015-10" db="EMBL/GenBank/DDBJ databases">
        <title>Full genome of DAOMC 229536 Phialocephala scopiformis, a fungal endophyte of spruce producing the potent anti-insectan compound rugulosin.</title>
        <authorList>
            <consortium name="DOE Joint Genome Institute"/>
            <person name="Walker A.K."/>
            <person name="Frasz S.L."/>
            <person name="Seifert K.A."/>
            <person name="Miller J.D."/>
            <person name="Mondo S.J."/>
            <person name="Labutti K."/>
            <person name="Lipzen A."/>
            <person name="Dockter R."/>
            <person name="Kennedy M."/>
            <person name="Grigoriev I.V."/>
            <person name="Spatafora J.W."/>
        </authorList>
    </citation>
    <scope>NUCLEOTIDE SEQUENCE [LARGE SCALE GENOMIC DNA]</scope>
    <source>
        <strain evidence="2 3">CBS 120377</strain>
    </source>
</reference>
<feature type="compositionally biased region" description="Basic and acidic residues" evidence="1">
    <location>
        <begin position="446"/>
        <end position="480"/>
    </location>
</feature>
<feature type="compositionally biased region" description="Low complexity" evidence="1">
    <location>
        <begin position="719"/>
        <end position="732"/>
    </location>
</feature>
<feature type="compositionally biased region" description="Basic and acidic residues" evidence="1">
    <location>
        <begin position="241"/>
        <end position="252"/>
    </location>
</feature>
<dbReference type="EMBL" id="KQ947420">
    <property type="protein sequence ID" value="KUJ14437.1"/>
    <property type="molecule type" value="Genomic_DNA"/>
</dbReference>
<feature type="compositionally biased region" description="Basic and acidic residues" evidence="1">
    <location>
        <begin position="33"/>
        <end position="46"/>
    </location>
</feature>